<dbReference type="FunFam" id="3.40.50.300:FF:000675">
    <property type="entry name" value="V-type ATP synthase alpha chain"/>
    <property type="match status" value="1"/>
</dbReference>
<reference evidence="17" key="2">
    <citation type="journal article" date="2012" name="PLoS ONE">
        <title>A Deeply Branching Thermophilic Bacterium with an Ancient Acetyl-CoA Pathway Dominates a Subsurface Ecosystem.</title>
        <authorList>
            <person name="Takami H."/>
            <person name="Noguchi H."/>
            <person name="Takaki Y."/>
            <person name="Uchiyama I."/>
            <person name="Toyoda A."/>
            <person name="Nishi S."/>
            <person name="Chee G.-J."/>
            <person name="Arai W."/>
            <person name="Nunoura T."/>
            <person name="Itoh T."/>
            <person name="Hattori M."/>
            <person name="Takai K."/>
        </authorList>
    </citation>
    <scope>NUCLEOTIDE SEQUENCE</scope>
</reference>
<feature type="binding site" evidence="12">
    <location>
        <begin position="232"/>
        <end position="239"/>
    </location>
    <ligand>
        <name>ATP</name>
        <dbReference type="ChEBI" id="CHEBI:30616"/>
    </ligand>
</feature>
<evidence type="ECO:0000256" key="2">
    <source>
        <dbReference type="ARBA" id="ARBA00012473"/>
    </source>
</evidence>
<dbReference type="PANTHER" id="PTHR43607:SF1">
    <property type="entry name" value="H(+)-TRANSPORTING TWO-SECTOR ATPASE"/>
    <property type="match status" value="1"/>
</dbReference>
<feature type="domain" description="ATP synthase A/B type C-terminal" evidence="16">
    <location>
        <begin position="444"/>
        <end position="544"/>
    </location>
</feature>
<evidence type="ECO:0000256" key="3">
    <source>
        <dbReference type="ARBA" id="ARBA00018003"/>
    </source>
</evidence>
<dbReference type="InterPro" id="IPR020003">
    <property type="entry name" value="ATPase_a/bsu_AS"/>
</dbReference>
<dbReference type="FunFam" id="2.40.30.20:FF:000002">
    <property type="entry name" value="V-type proton ATPase catalytic subunit A"/>
    <property type="match status" value="1"/>
</dbReference>
<evidence type="ECO:0000313" key="17">
    <source>
        <dbReference type="EMBL" id="BAL53369.1"/>
    </source>
</evidence>
<evidence type="ECO:0000256" key="4">
    <source>
        <dbReference type="ARBA" id="ARBA00022448"/>
    </source>
</evidence>
<comment type="function">
    <text evidence="11 12">Produces ATP from ADP in the presence of a proton gradient across the membrane. The V-type alpha chain is a catalytic subunit.</text>
</comment>
<comment type="similarity">
    <text evidence="1 12">Belongs to the ATPase alpha/beta chains family.</text>
</comment>
<feature type="domain" description="ATPase F1/V1/A1 complex alpha/beta subunit nucleotide-binding" evidence="13">
    <location>
        <begin position="212"/>
        <end position="435"/>
    </location>
</feature>
<dbReference type="GO" id="GO:0046961">
    <property type="term" value="F:proton-transporting ATPase activity, rotational mechanism"/>
    <property type="evidence" value="ECO:0007669"/>
    <property type="project" value="InterPro"/>
</dbReference>
<evidence type="ECO:0000256" key="8">
    <source>
        <dbReference type="ARBA" id="ARBA00022967"/>
    </source>
</evidence>
<dbReference type="HAMAP" id="MF_00309">
    <property type="entry name" value="ATP_synth_A_arch"/>
    <property type="match status" value="1"/>
</dbReference>
<dbReference type="InterPro" id="IPR000194">
    <property type="entry name" value="ATPase_F1/V1/A1_a/bsu_nucl-bd"/>
</dbReference>
<dbReference type="Pfam" id="PF22919">
    <property type="entry name" value="ATP-synt_VA_C"/>
    <property type="match status" value="1"/>
</dbReference>
<dbReference type="PROSITE" id="PS00152">
    <property type="entry name" value="ATPASE_ALPHA_BETA"/>
    <property type="match status" value="1"/>
</dbReference>
<evidence type="ECO:0000259" key="15">
    <source>
        <dbReference type="Pfam" id="PF16886"/>
    </source>
</evidence>
<dbReference type="SUPFAM" id="SSF50615">
    <property type="entry name" value="N-terminal domain of alpha and beta subunits of F1 ATP synthase"/>
    <property type="match status" value="1"/>
</dbReference>
<evidence type="ECO:0000259" key="16">
    <source>
        <dbReference type="Pfam" id="PF22919"/>
    </source>
</evidence>
<dbReference type="InterPro" id="IPR036121">
    <property type="entry name" value="ATPase_F1/V1/A1_a/bsu_N_sf"/>
</dbReference>
<dbReference type="Gene3D" id="3.40.50.300">
    <property type="entry name" value="P-loop containing nucleotide triphosphate hydrolases"/>
    <property type="match status" value="1"/>
</dbReference>
<dbReference type="FunFam" id="2.40.50.100:FF:000008">
    <property type="entry name" value="V-type proton ATPase catalytic subunit A"/>
    <property type="match status" value="1"/>
</dbReference>
<dbReference type="NCBIfam" id="NF003220">
    <property type="entry name" value="PRK04192.1"/>
    <property type="match status" value="1"/>
</dbReference>
<dbReference type="InterPro" id="IPR023366">
    <property type="entry name" value="ATP_synth_asu-like_sf"/>
</dbReference>
<dbReference type="InterPro" id="IPR024034">
    <property type="entry name" value="ATPase_F1/V1_b/a_C"/>
</dbReference>
<evidence type="ECO:0000256" key="6">
    <source>
        <dbReference type="ARBA" id="ARBA00022781"/>
    </source>
</evidence>
<dbReference type="PANTHER" id="PTHR43607">
    <property type="entry name" value="V-TYPE PROTON ATPASE CATALYTIC SUBUNIT A"/>
    <property type="match status" value="1"/>
</dbReference>
<dbReference type="InterPro" id="IPR055190">
    <property type="entry name" value="ATP-synt_VA_C"/>
</dbReference>
<keyword evidence="5 12" id="KW-0547">Nucleotide-binding</keyword>
<evidence type="ECO:0000256" key="11">
    <source>
        <dbReference type="ARBA" id="ARBA00054855"/>
    </source>
</evidence>
<dbReference type="Gene3D" id="1.10.1140.10">
    <property type="entry name" value="Bovine Mitochondrial F1-atpase, Atp Synthase Beta Chain, Chain D, domain 3"/>
    <property type="match status" value="1"/>
</dbReference>
<dbReference type="GO" id="GO:0005524">
    <property type="term" value="F:ATP binding"/>
    <property type="evidence" value="ECO:0007669"/>
    <property type="project" value="UniProtKB-UniRule"/>
</dbReference>
<dbReference type="SUPFAM" id="SSF52540">
    <property type="entry name" value="P-loop containing nucleoside triphosphate hydrolases"/>
    <property type="match status" value="1"/>
</dbReference>
<keyword evidence="8 12" id="KW-1278">Translocase</keyword>
<dbReference type="GO" id="GO:0046933">
    <property type="term" value="F:proton-transporting ATP synthase activity, rotational mechanism"/>
    <property type="evidence" value="ECO:0007669"/>
    <property type="project" value="UniProtKB-UniRule"/>
</dbReference>
<dbReference type="CDD" id="cd18119">
    <property type="entry name" value="ATP-synt_V_A-type_alpha_N"/>
    <property type="match status" value="1"/>
</dbReference>
<dbReference type="Gene3D" id="2.40.30.20">
    <property type="match status" value="1"/>
</dbReference>
<accession>H5SB33</accession>
<protein>
    <recommendedName>
        <fullName evidence="3 12">V-type ATP synthase alpha chain</fullName>
        <ecNumber evidence="2 12">7.1.2.2</ecNumber>
    </recommendedName>
    <alternativeName>
        <fullName evidence="10 12">V-ATPase subunit A</fullName>
    </alternativeName>
</protein>
<keyword evidence="12" id="KW-0066">ATP synthesis</keyword>
<evidence type="ECO:0000256" key="12">
    <source>
        <dbReference type="HAMAP-Rule" id="MF_00309"/>
    </source>
</evidence>
<keyword evidence="4 12" id="KW-0813">Transport</keyword>
<dbReference type="GO" id="GO:0042777">
    <property type="term" value="P:proton motive force-driven plasma membrane ATP synthesis"/>
    <property type="evidence" value="ECO:0007669"/>
    <property type="project" value="UniProtKB-UniRule"/>
</dbReference>
<dbReference type="InterPro" id="IPR031686">
    <property type="entry name" value="ATP-synth_a_Xtn"/>
</dbReference>
<dbReference type="GO" id="GO:0045259">
    <property type="term" value="C:proton-transporting ATP synthase complex"/>
    <property type="evidence" value="ECO:0007669"/>
    <property type="project" value="UniProtKB-ARBA"/>
</dbReference>
<dbReference type="InterPro" id="IPR022878">
    <property type="entry name" value="V-ATPase_asu"/>
</dbReference>
<dbReference type="Pfam" id="PF16886">
    <property type="entry name" value="ATP-synt_ab_Xtn"/>
    <property type="match status" value="1"/>
</dbReference>
<evidence type="ECO:0000259" key="14">
    <source>
        <dbReference type="Pfam" id="PF02874"/>
    </source>
</evidence>
<evidence type="ECO:0000256" key="7">
    <source>
        <dbReference type="ARBA" id="ARBA00022840"/>
    </source>
</evidence>
<organism evidence="17">
    <name type="scientific">uncultured Acetothermia bacterium</name>
    <dbReference type="NCBI Taxonomy" id="236499"/>
    <lineage>
        <taxon>Bacteria</taxon>
        <taxon>Candidatus Bipolaricaulota</taxon>
        <taxon>environmental samples</taxon>
    </lineage>
</organism>
<gene>
    <name evidence="12" type="primary">atpA</name>
    <name evidence="17" type="ORF">HGMM_F06F06C14</name>
</gene>
<dbReference type="InterPro" id="IPR027417">
    <property type="entry name" value="P-loop_NTPase"/>
</dbReference>
<dbReference type="Pfam" id="PF02874">
    <property type="entry name" value="ATP-synt_ab_N"/>
    <property type="match status" value="1"/>
</dbReference>
<keyword evidence="7 12" id="KW-0067">ATP-binding</keyword>
<evidence type="ECO:0000256" key="1">
    <source>
        <dbReference type="ARBA" id="ARBA00008936"/>
    </source>
</evidence>
<dbReference type="AlphaFoldDB" id="H5SB33"/>
<proteinExistence type="inferred from homology"/>
<dbReference type="SUPFAM" id="SSF47917">
    <property type="entry name" value="C-terminal domain of alpha and beta subunits of F1 ATP synthase"/>
    <property type="match status" value="1"/>
</dbReference>
<feature type="domain" description="ATPase F1/V1/A1 complex alpha/beta subunit N-terminal" evidence="14">
    <location>
        <begin position="6"/>
        <end position="68"/>
    </location>
</feature>
<name>H5SB33_9BACT</name>
<reference evidence="17" key="1">
    <citation type="journal article" date="2005" name="Environ. Microbiol.">
        <title>Genetic and functional properties of uncultivated thermophilic crenarchaeotes from a subsurface gold mine as revealed by analysis of genome fragments.</title>
        <authorList>
            <person name="Nunoura T."/>
            <person name="Hirayama H."/>
            <person name="Takami H."/>
            <person name="Oida H."/>
            <person name="Nishi S."/>
            <person name="Shimamura S."/>
            <person name="Suzuki Y."/>
            <person name="Inagaki F."/>
            <person name="Takai K."/>
            <person name="Nealson K.H."/>
            <person name="Horikoshi K."/>
        </authorList>
    </citation>
    <scope>NUCLEOTIDE SEQUENCE</scope>
</reference>
<keyword evidence="6 12" id="KW-0375">Hydrogen ion transport</keyword>
<evidence type="ECO:0000256" key="9">
    <source>
        <dbReference type="ARBA" id="ARBA00023065"/>
    </source>
</evidence>
<dbReference type="InterPro" id="IPR004100">
    <property type="entry name" value="ATPase_F1/V1/A1_a/bsu_N"/>
</dbReference>
<evidence type="ECO:0000256" key="10">
    <source>
        <dbReference type="ARBA" id="ARBA00031719"/>
    </source>
</evidence>
<dbReference type="Pfam" id="PF00006">
    <property type="entry name" value="ATP-synt_ab"/>
    <property type="match status" value="1"/>
</dbReference>
<comment type="catalytic activity">
    <reaction evidence="12">
        <text>ATP + H2O + 4 H(+)(in) = ADP + phosphate + 5 H(+)(out)</text>
        <dbReference type="Rhea" id="RHEA:57720"/>
        <dbReference type="ChEBI" id="CHEBI:15377"/>
        <dbReference type="ChEBI" id="CHEBI:15378"/>
        <dbReference type="ChEBI" id="CHEBI:30616"/>
        <dbReference type="ChEBI" id="CHEBI:43474"/>
        <dbReference type="ChEBI" id="CHEBI:456216"/>
        <dbReference type="EC" id="7.1.2.2"/>
    </reaction>
</comment>
<sequence length="596" mass="65994">MAIGRIVKVAGPLVVAEGLTDAKMYDVVRVGKERLVGEVIVLDGDLASIQVYEETAGLGPGDPVEGTGEPLSVELGPGLIGSIYDGIQRPLEAIQKRWGAYIRRGVEAAALNRTVKWRFTPTVKKGDSVSEGDIIGTVQETTLVVQKIMVPPGISGVLEEIRSGEFTVEETIAIVKDAQGKRHELKLMQRWPVRKARPYKEKLPSEELLTTGQRIIDTLFPIAKGGTACVPGPFGSGKTVIQHQLAKWADADIIVFVGCGERGNEMTDVLMEFPELQDPKTGEPLMKRTILIANTSNMPVAAREASVYTGITIAEYFRDMGYSVALMADSTSRWAEAMREISGRLEEMPGEEGYPAYLGSRTADFYARAGRVVCLGKPERQASLSAIGAVSPPGGDLSEPVTQNTLRLVKVFWGLDANLAYRRHFPAINWLTSYSLYTNDLAPYFERQVGPEWNELRTEFMKLLQIEAELEEIVRLVGVEALSPADRLKLEVARSIREDYLMQSAFDDVDTYTSLKKQLKMMQLIKAFYDLGQRALDQGVAIQQIIDLPVRERIAKAKFIPEGDFEARWGEIFQEITESFEQLMAQAGGTYAERVH</sequence>
<feature type="domain" description="ATPsynthase alpha/beta subunit barrel-sandwich" evidence="15">
    <location>
        <begin position="109"/>
        <end position="194"/>
    </location>
</feature>
<dbReference type="EMBL" id="AP011656">
    <property type="protein sequence ID" value="BAL53369.1"/>
    <property type="molecule type" value="Genomic_DNA"/>
</dbReference>
<dbReference type="CDD" id="cd01134">
    <property type="entry name" value="V_A-ATPase_A"/>
    <property type="match status" value="1"/>
</dbReference>
<dbReference type="EC" id="7.1.2.2" evidence="2 12"/>
<dbReference type="Gene3D" id="2.40.50.100">
    <property type="match status" value="1"/>
</dbReference>
<dbReference type="CDD" id="cd18111">
    <property type="entry name" value="ATP-synt_V_A-type_alpha_C"/>
    <property type="match status" value="1"/>
</dbReference>
<keyword evidence="9 12" id="KW-0406">Ion transport</keyword>
<evidence type="ECO:0000256" key="5">
    <source>
        <dbReference type="ARBA" id="ARBA00022741"/>
    </source>
</evidence>
<evidence type="ECO:0000259" key="13">
    <source>
        <dbReference type="Pfam" id="PF00006"/>
    </source>
</evidence>